<keyword evidence="1" id="KW-0175">Coiled coil</keyword>
<accession>A0ABW4ZSU8</accession>
<name>A0ABW4ZSU8_9BACL</name>
<evidence type="ECO:0000313" key="4">
    <source>
        <dbReference type="EMBL" id="MFD2168660.1"/>
    </source>
</evidence>
<dbReference type="Pfam" id="PF13492">
    <property type="entry name" value="GAF_3"/>
    <property type="match status" value="1"/>
</dbReference>
<dbReference type="EMBL" id="JBHUIO010000002">
    <property type="protein sequence ID" value="MFD2168660.1"/>
    <property type="molecule type" value="Genomic_DNA"/>
</dbReference>
<keyword evidence="2" id="KW-0812">Transmembrane</keyword>
<proteinExistence type="predicted"/>
<feature type="transmembrane region" description="Helical" evidence="2">
    <location>
        <begin position="37"/>
        <end position="56"/>
    </location>
</feature>
<keyword evidence="2" id="KW-1133">Transmembrane helix</keyword>
<dbReference type="RefSeq" id="WP_386043573.1">
    <property type="nucleotide sequence ID" value="NZ_JBHUIO010000002.1"/>
</dbReference>
<feature type="transmembrane region" description="Helical" evidence="2">
    <location>
        <begin position="63"/>
        <end position="85"/>
    </location>
</feature>
<feature type="transmembrane region" description="Helical" evidence="2">
    <location>
        <begin position="12"/>
        <end position="31"/>
    </location>
</feature>
<dbReference type="InterPro" id="IPR029016">
    <property type="entry name" value="GAF-like_dom_sf"/>
</dbReference>
<protein>
    <submittedName>
        <fullName evidence="4">GAF domain-containing protein</fullName>
    </submittedName>
</protein>
<sequence length="432" mass="48988">MIPLRRKLTGLLEVLIGLGLLVGFFPAATLLNLNPSPFFLFVIYGAWVAGPVIGVLAGLLASLLYLAMLTFTTAFPLNALWTFIIADPTHYLTPMFLIVAGYVLGELRITMERRMQRLRDQAELLQKESVAARSRLQQAETALLELQGRVLGQTATMTRLYQIAQSLNVLSVEKILTELLGVLEDLLQVEQASIYRIEEGNRFARLAVRVGEPAWSNSVSIDAHELVKRAIEAGEVLTFQEADERPAPIYIVPLFRQKRTYALIAIHKLPLSKVTADTTQLLQVLTRWASSSLERATAFETARQTEATYPNSRFLRAPYFEEQCAIEHDRYVRYGIPYTIIEATLHTSLPDDQIPQLLTERLRGKMRTFDLAMWEPSSMRLLLLFPTMEQQYAGGVVQRIEERIESAEFQILDLQVLHNECQIRIESKVEAR</sequence>
<evidence type="ECO:0000313" key="5">
    <source>
        <dbReference type="Proteomes" id="UP001597343"/>
    </source>
</evidence>
<reference evidence="5" key="1">
    <citation type="journal article" date="2019" name="Int. J. Syst. Evol. Microbiol.">
        <title>The Global Catalogue of Microorganisms (GCM) 10K type strain sequencing project: providing services to taxonomists for standard genome sequencing and annotation.</title>
        <authorList>
            <consortium name="The Broad Institute Genomics Platform"/>
            <consortium name="The Broad Institute Genome Sequencing Center for Infectious Disease"/>
            <person name="Wu L."/>
            <person name="Ma J."/>
        </authorList>
    </citation>
    <scope>NUCLEOTIDE SEQUENCE [LARGE SCALE GENOMIC DNA]</scope>
    <source>
        <strain evidence="5">CGMCC 1.13574</strain>
    </source>
</reference>
<organism evidence="4 5">
    <name type="scientific">Tumebacillus lipolyticus</name>
    <dbReference type="NCBI Taxonomy" id="1280370"/>
    <lineage>
        <taxon>Bacteria</taxon>
        <taxon>Bacillati</taxon>
        <taxon>Bacillota</taxon>
        <taxon>Bacilli</taxon>
        <taxon>Bacillales</taxon>
        <taxon>Alicyclobacillaceae</taxon>
        <taxon>Tumebacillus</taxon>
    </lineage>
</organism>
<keyword evidence="2" id="KW-0472">Membrane</keyword>
<feature type="coiled-coil region" evidence="1">
    <location>
        <begin position="108"/>
        <end position="142"/>
    </location>
</feature>
<feature type="domain" description="GAF" evidence="3">
    <location>
        <begin position="171"/>
        <end position="295"/>
    </location>
</feature>
<dbReference type="InterPro" id="IPR003018">
    <property type="entry name" value="GAF"/>
</dbReference>
<evidence type="ECO:0000256" key="1">
    <source>
        <dbReference type="SAM" id="Coils"/>
    </source>
</evidence>
<dbReference type="SUPFAM" id="SSF55781">
    <property type="entry name" value="GAF domain-like"/>
    <property type="match status" value="1"/>
</dbReference>
<evidence type="ECO:0000259" key="3">
    <source>
        <dbReference type="Pfam" id="PF13492"/>
    </source>
</evidence>
<evidence type="ECO:0000256" key="2">
    <source>
        <dbReference type="SAM" id="Phobius"/>
    </source>
</evidence>
<comment type="caution">
    <text evidence="4">The sequence shown here is derived from an EMBL/GenBank/DDBJ whole genome shotgun (WGS) entry which is preliminary data.</text>
</comment>
<feature type="transmembrane region" description="Helical" evidence="2">
    <location>
        <begin position="91"/>
        <end position="109"/>
    </location>
</feature>
<dbReference type="Proteomes" id="UP001597343">
    <property type="component" value="Unassembled WGS sequence"/>
</dbReference>
<gene>
    <name evidence="4" type="ORF">ACFSOY_01325</name>
</gene>
<dbReference type="Gene3D" id="3.30.450.40">
    <property type="match status" value="1"/>
</dbReference>
<keyword evidence="5" id="KW-1185">Reference proteome</keyword>